<name>A0A4Z2GF04_9TELE</name>
<proteinExistence type="predicted"/>
<organism evidence="2 3">
    <name type="scientific">Liparis tanakae</name>
    <name type="common">Tanaka's snailfish</name>
    <dbReference type="NCBI Taxonomy" id="230148"/>
    <lineage>
        <taxon>Eukaryota</taxon>
        <taxon>Metazoa</taxon>
        <taxon>Chordata</taxon>
        <taxon>Craniata</taxon>
        <taxon>Vertebrata</taxon>
        <taxon>Euteleostomi</taxon>
        <taxon>Actinopterygii</taxon>
        <taxon>Neopterygii</taxon>
        <taxon>Teleostei</taxon>
        <taxon>Neoteleostei</taxon>
        <taxon>Acanthomorphata</taxon>
        <taxon>Eupercaria</taxon>
        <taxon>Perciformes</taxon>
        <taxon>Cottioidei</taxon>
        <taxon>Cottales</taxon>
        <taxon>Liparidae</taxon>
        <taxon>Liparis</taxon>
    </lineage>
</organism>
<feature type="compositionally biased region" description="Basic and acidic residues" evidence="1">
    <location>
        <begin position="1"/>
        <end position="14"/>
    </location>
</feature>
<dbReference type="EMBL" id="SRLO01000558">
    <property type="protein sequence ID" value="TNN52128.1"/>
    <property type="molecule type" value="Genomic_DNA"/>
</dbReference>
<reference evidence="2 3" key="1">
    <citation type="submission" date="2019-03" db="EMBL/GenBank/DDBJ databases">
        <title>First draft genome of Liparis tanakae, snailfish: a comprehensive survey of snailfish specific genes.</title>
        <authorList>
            <person name="Kim W."/>
            <person name="Song I."/>
            <person name="Jeong J.-H."/>
            <person name="Kim D."/>
            <person name="Kim S."/>
            <person name="Ryu S."/>
            <person name="Song J.Y."/>
            <person name="Lee S.K."/>
        </authorList>
    </citation>
    <scope>NUCLEOTIDE SEQUENCE [LARGE SCALE GENOMIC DNA]</scope>
    <source>
        <tissue evidence="2">Muscle</tissue>
    </source>
</reference>
<keyword evidence="3" id="KW-1185">Reference proteome</keyword>
<evidence type="ECO:0000313" key="3">
    <source>
        <dbReference type="Proteomes" id="UP000314294"/>
    </source>
</evidence>
<feature type="region of interest" description="Disordered" evidence="1">
    <location>
        <begin position="164"/>
        <end position="185"/>
    </location>
</feature>
<comment type="caution">
    <text evidence="2">The sequence shown here is derived from an EMBL/GenBank/DDBJ whole genome shotgun (WGS) entry which is preliminary data.</text>
</comment>
<feature type="compositionally biased region" description="Polar residues" evidence="1">
    <location>
        <begin position="48"/>
        <end position="63"/>
    </location>
</feature>
<sequence length="185" mass="20535">MKLMERQPRGDERLINSQSEPQTEARPQPQFQYSFLVDVRGTAADCASSVSRQHQTLDNQAESQQHDDTETAGRQQHRELSQQAVLRGPRRRRKRRRSLWHLAVDARPALVALAGELVLHVQDVVAVEVASDVEAGAPGGRRVAAPDVEEVRVQVQSSVTCDRAYSDDPQRTTPDAPKAALSPMV</sequence>
<dbReference type="AlphaFoldDB" id="A0A4Z2GF04"/>
<dbReference type="Proteomes" id="UP000314294">
    <property type="component" value="Unassembled WGS sequence"/>
</dbReference>
<feature type="region of interest" description="Disordered" evidence="1">
    <location>
        <begin position="1"/>
        <end position="30"/>
    </location>
</feature>
<gene>
    <name evidence="2" type="ORF">EYF80_037667</name>
</gene>
<evidence type="ECO:0000256" key="1">
    <source>
        <dbReference type="SAM" id="MobiDB-lite"/>
    </source>
</evidence>
<feature type="compositionally biased region" description="Basic and acidic residues" evidence="1">
    <location>
        <begin position="64"/>
        <end position="80"/>
    </location>
</feature>
<accession>A0A4Z2GF04</accession>
<feature type="region of interest" description="Disordered" evidence="1">
    <location>
        <begin position="47"/>
        <end position="92"/>
    </location>
</feature>
<evidence type="ECO:0000313" key="2">
    <source>
        <dbReference type="EMBL" id="TNN52128.1"/>
    </source>
</evidence>
<protein>
    <submittedName>
        <fullName evidence="2">Uncharacterized protein</fullName>
    </submittedName>
</protein>